<gene>
    <name evidence="1" type="ORF">ANOM_001670</name>
</gene>
<comment type="caution">
    <text evidence="1">The sequence shown here is derived from an EMBL/GenBank/DDBJ whole genome shotgun (WGS) entry which is preliminary data.</text>
</comment>
<organism evidence="1 2">
    <name type="scientific">Aspergillus nomiae NRRL (strain ATCC 15546 / NRRL 13137 / CBS 260.88 / M93)</name>
    <dbReference type="NCBI Taxonomy" id="1509407"/>
    <lineage>
        <taxon>Eukaryota</taxon>
        <taxon>Fungi</taxon>
        <taxon>Dikarya</taxon>
        <taxon>Ascomycota</taxon>
        <taxon>Pezizomycotina</taxon>
        <taxon>Eurotiomycetes</taxon>
        <taxon>Eurotiomycetidae</taxon>
        <taxon>Eurotiales</taxon>
        <taxon>Aspergillaceae</taxon>
        <taxon>Aspergillus</taxon>
        <taxon>Aspergillus subgen. Circumdati</taxon>
    </lineage>
</organism>
<evidence type="ECO:0000313" key="2">
    <source>
        <dbReference type="Proteomes" id="UP000037505"/>
    </source>
</evidence>
<reference evidence="1 2" key="1">
    <citation type="submission" date="2014-06" db="EMBL/GenBank/DDBJ databases">
        <title>The Genome of the Aflatoxigenic Filamentous Fungus Aspergillus nomius.</title>
        <authorList>
            <person name="Moore M.G."/>
            <person name="Shannon B.M."/>
            <person name="Brian M.M."/>
        </authorList>
    </citation>
    <scope>NUCLEOTIDE SEQUENCE [LARGE SCALE GENOMIC DNA]</scope>
    <source>
        <strain evidence="1 2">NRRL 13137</strain>
    </source>
</reference>
<dbReference type="Proteomes" id="UP000037505">
    <property type="component" value="Unassembled WGS sequence"/>
</dbReference>
<name>A0A0L1JDX1_ASPN3</name>
<proteinExistence type="predicted"/>
<dbReference type="OrthoDB" id="4177740at2759"/>
<dbReference type="STRING" id="1509407.A0A0L1JDX1"/>
<accession>A0A0L1JDX1</accession>
<keyword evidence="2" id="KW-1185">Reference proteome</keyword>
<sequence>MDTEPSMRLERRKRLLQLERTIEQLQVPEIDLSKLRQFSIAVQPMTLTGNSDSRPSFFARSRLLPEPDDELLEKEYPTYPHQTDPSYKELEPFLIPSYRAMGFCDYLTSWMLDETCGRMPGPWSSKCVGDYTTYKSLFQHHEPAFGALYMTDLGGPDYPHTKAIVYNNVNTTDQAILRGELLLILRLMIGQLRKRRFIRHMVAPVLLFSIVGPQHARIIEAIFDGSNLILRATKIFDLRYKNVQGLKDFAEYYLGPPIGDTVKT</sequence>
<dbReference type="EMBL" id="JNOM01000022">
    <property type="protein sequence ID" value="KNG89945.1"/>
    <property type="molecule type" value="Genomic_DNA"/>
</dbReference>
<dbReference type="RefSeq" id="XP_015410868.1">
    <property type="nucleotide sequence ID" value="XM_015546927.1"/>
</dbReference>
<dbReference type="AlphaFoldDB" id="A0A0L1JDX1"/>
<dbReference type="GeneID" id="26803474"/>
<evidence type="ECO:0000313" key="1">
    <source>
        <dbReference type="EMBL" id="KNG89945.1"/>
    </source>
</evidence>
<protein>
    <submittedName>
        <fullName evidence="1">Uncharacterized protein</fullName>
    </submittedName>
</protein>